<feature type="domain" description="MlaB-like STAS" evidence="1">
    <location>
        <begin position="7"/>
        <end position="76"/>
    </location>
</feature>
<dbReference type="EMBL" id="LHZZ01000106">
    <property type="protein sequence ID" value="KXV79927.1"/>
    <property type="molecule type" value="Genomic_DNA"/>
</dbReference>
<evidence type="ECO:0000313" key="2">
    <source>
        <dbReference type="EMBL" id="KXV79927.1"/>
    </source>
</evidence>
<proteinExistence type="predicted"/>
<organism evidence="2 3">
    <name type="scientific">Acetobacter malorum</name>
    <dbReference type="NCBI Taxonomy" id="178901"/>
    <lineage>
        <taxon>Bacteria</taxon>
        <taxon>Pseudomonadati</taxon>
        <taxon>Pseudomonadota</taxon>
        <taxon>Alphaproteobacteria</taxon>
        <taxon>Acetobacterales</taxon>
        <taxon>Acetobacteraceae</taxon>
        <taxon>Acetobacter</taxon>
    </lineage>
</organism>
<dbReference type="Pfam" id="PF13466">
    <property type="entry name" value="STAS_2"/>
    <property type="match status" value="1"/>
</dbReference>
<dbReference type="SUPFAM" id="SSF52091">
    <property type="entry name" value="SpoIIaa-like"/>
    <property type="match status" value="1"/>
</dbReference>
<sequence length="91" mass="9634">MAQTCPLPERLDTAAAPQLKALLAQHMAEAEGGSVALDVTHVTYVGGLCLQLLLASQCVFVGLSEAVREAYRLFGVEAYLTAPCAVLEKET</sequence>
<dbReference type="InterPro" id="IPR036513">
    <property type="entry name" value="STAS_dom_sf"/>
</dbReference>
<dbReference type="Gene3D" id="3.30.750.24">
    <property type="entry name" value="STAS domain"/>
    <property type="match status" value="1"/>
</dbReference>
<evidence type="ECO:0000259" key="1">
    <source>
        <dbReference type="Pfam" id="PF13466"/>
    </source>
</evidence>
<reference evidence="2 3" key="1">
    <citation type="submission" date="2015-06" db="EMBL/GenBank/DDBJ databases">
        <title>Improved classification and identification of acetic acid bacteria using matrix-assisted laser desorption/ionization time-of-flight mass spectrometry; Gluconobacter nephelii and Gluconobacter uchimurae are later heterotypic synonyms of Gluconobacter japonicus and Gluconobacter oxydans, respectively.</title>
        <authorList>
            <person name="Li L."/>
            <person name="Cleenwerck I."/>
            <person name="De Vuyst L."/>
            <person name="Vandamme P."/>
        </authorList>
    </citation>
    <scope>NUCLEOTIDE SEQUENCE [LARGE SCALE GENOMIC DNA]</scope>
    <source>
        <strain evidence="2 3">LMG 1604</strain>
    </source>
</reference>
<protein>
    <recommendedName>
        <fullName evidence="1">MlaB-like STAS domain-containing protein</fullName>
    </recommendedName>
</protein>
<dbReference type="PATRIC" id="fig|178901.15.peg.2617"/>
<dbReference type="InterPro" id="IPR058548">
    <property type="entry name" value="MlaB-like_STAS"/>
</dbReference>
<accession>A0A149VIB7</accession>
<gene>
    <name evidence="2" type="ORF">AD953_00610</name>
</gene>
<comment type="caution">
    <text evidence="2">The sequence shown here is derived from an EMBL/GenBank/DDBJ whole genome shotgun (WGS) entry which is preliminary data.</text>
</comment>
<dbReference type="RefSeq" id="WP_061490010.1">
    <property type="nucleotide sequence ID" value="NZ_LHZZ01000106.1"/>
</dbReference>
<dbReference type="Proteomes" id="UP000075538">
    <property type="component" value="Unassembled WGS sequence"/>
</dbReference>
<name>A0A149VIB7_9PROT</name>
<evidence type="ECO:0000313" key="3">
    <source>
        <dbReference type="Proteomes" id="UP000075538"/>
    </source>
</evidence>
<dbReference type="AlphaFoldDB" id="A0A149VIB7"/>